<dbReference type="RefSeq" id="WP_236891631.1">
    <property type="nucleotide sequence ID" value="NZ_AP024488.1"/>
</dbReference>
<dbReference type="InterPro" id="IPR000835">
    <property type="entry name" value="HTH_MarR-typ"/>
</dbReference>
<dbReference type="SUPFAM" id="SSF46785">
    <property type="entry name" value="Winged helix' DNA-binding domain"/>
    <property type="match status" value="1"/>
</dbReference>
<evidence type="ECO:0000313" key="3">
    <source>
        <dbReference type="Proteomes" id="UP001320148"/>
    </source>
</evidence>
<sequence>METLQLAPIVVGKLLSIGGMLQRHSNKLLKPYGLNQQQFSVFFDIANVGRVKQKEMINRLQLEKAHVSKVVKKLHATGLITLTPSTEDRRSAWLEVTPKGKELLEKIRAEFRASHQAWLEGIDDNQLESILDSLTLLQRVFGDKL</sequence>
<dbReference type="InterPro" id="IPR036388">
    <property type="entry name" value="WH-like_DNA-bd_sf"/>
</dbReference>
<protein>
    <recommendedName>
        <fullName evidence="1">HTH marR-type domain-containing protein</fullName>
    </recommendedName>
</protein>
<feature type="domain" description="HTH marR-type" evidence="1">
    <location>
        <begin position="1"/>
        <end position="139"/>
    </location>
</feature>
<organism evidence="2 3">
    <name type="scientific">Desulfoluna limicola</name>
    <dbReference type="NCBI Taxonomy" id="2810562"/>
    <lineage>
        <taxon>Bacteria</taxon>
        <taxon>Pseudomonadati</taxon>
        <taxon>Thermodesulfobacteriota</taxon>
        <taxon>Desulfobacteria</taxon>
        <taxon>Desulfobacterales</taxon>
        <taxon>Desulfolunaceae</taxon>
        <taxon>Desulfoluna</taxon>
    </lineage>
</organism>
<dbReference type="Gene3D" id="1.10.10.10">
    <property type="entry name" value="Winged helix-like DNA-binding domain superfamily/Winged helix DNA-binding domain"/>
    <property type="match status" value="1"/>
</dbReference>
<name>A0ABM7PCJ2_9BACT</name>
<dbReference type="PANTHER" id="PTHR33164:SF43">
    <property type="entry name" value="HTH-TYPE TRANSCRIPTIONAL REPRESSOR YETL"/>
    <property type="match status" value="1"/>
</dbReference>
<dbReference type="InterPro" id="IPR036390">
    <property type="entry name" value="WH_DNA-bd_sf"/>
</dbReference>
<reference evidence="2 3" key="1">
    <citation type="submission" date="2021-02" db="EMBL/GenBank/DDBJ databases">
        <title>Complete genome of Desulfoluna sp. strain ASN36.</title>
        <authorList>
            <person name="Takahashi A."/>
            <person name="Kojima H."/>
            <person name="Fukui M."/>
        </authorList>
    </citation>
    <scope>NUCLEOTIDE SEQUENCE [LARGE SCALE GENOMIC DNA]</scope>
    <source>
        <strain evidence="2 3">ASN36</strain>
    </source>
</reference>
<dbReference type="EMBL" id="AP024488">
    <property type="protein sequence ID" value="BCS95377.1"/>
    <property type="molecule type" value="Genomic_DNA"/>
</dbReference>
<gene>
    <name evidence="2" type="ORF">DSLASN_10090</name>
</gene>
<evidence type="ECO:0000313" key="2">
    <source>
        <dbReference type="EMBL" id="BCS95377.1"/>
    </source>
</evidence>
<dbReference type="Proteomes" id="UP001320148">
    <property type="component" value="Chromosome"/>
</dbReference>
<dbReference type="Pfam" id="PF01047">
    <property type="entry name" value="MarR"/>
    <property type="match status" value="1"/>
</dbReference>
<dbReference type="InterPro" id="IPR039422">
    <property type="entry name" value="MarR/SlyA-like"/>
</dbReference>
<dbReference type="PROSITE" id="PS50995">
    <property type="entry name" value="HTH_MARR_2"/>
    <property type="match status" value="1"/>
</dbReference>
<evidence type="ECO:0000259" key="1">
    <source>
        <dbReference type="PROSITE" id="PS50995"/>
    </source>
</evidence>
<proteinExistence type="predicted"/>
<keyword evidence="3" id="KW-1185">Reference proteome</keyword>
<dbReference type="PANTHER" id="PTHR33164">
    <property type="entry name" value="TRANSCRIPTIONAL REGULATOR, MARR FAMILY"/>
    <property type="match status" value="1"/>
</dbReference>
<accession>A0ABM7PCJ2</accession>
<dbReference type="SMART" id="SM00347">
    <property type="entry name" value="HTH_MARR"/>
    <property type="match status" value="1"/>
</dbReference>